<dbReference type="InterPro" id="IPR024188">
    <property type="entry name" value="GltB"/>
</dbReference>
<protein>
    <submittedName>
        <fullName evidence="5">Glutamate synthase</fullName>
    </submittedName>
</protein>
<dbReference type="Gene3D" id="3.20.20.70">
    <property type="entry name" value="Aldolase class I"/>
    <property type="match status" value="1"/>
</dbReference>
<dbReference type="EMBL" id="MFKF01000029">
    <property type="protein sequence ID" value="OGG56507.1"/>
    <property type="molecule type" value="Genomic_DNA"/>
</dbReference>
<dbReference type="PANTHER" id="PTHR43819:SF1">
    <property type="entry name" value="ARCHAEAL-TYPE GLUTAMATE SYNTHASE [NADPH]"/>
    <property type="match status" value="1"/>
</dbReference>
<evidence type="ECO:0000256" key="1">
    <source>
        <dbReference type="ARBA" id="ARBA00009716"/>
    </source>
</evidence>
<dbReference type="PIRSF" id="PIRSF500061">
    <property type="entry name" value="GOGAT_lg2_archl"/>
    <property type="match status" value="1"/>
</dbReference>
<dbReference type="Pfam" id="PF01645">
    <property type="entry name" value="Glu_synthase"/>
    <property type="match status" value="1"/>
</dbReference>
<feature type="domain" description="Glutamate synthase" evidence="4">
    <location>
        <begin position="85"/>
        <end position="408"/>
    </location>
</feature>
<dbReference type="InterPro" id="IPR013785">
    <property type="entry name" value="Aldolase_TIM"/>
</dbReference>
<reference evidence="5 6" key="1">
    <citation type="journal article" date="2016" name="Nat. Commun.">
        <title>Thousands of microbial genomes shed light on interconnected biogeochemical processes in an aquifer system.</title>
        <authorList>
            <person name="Anantharaman K."/>
            <person name="Brown C.T."/>
            <person name="Hug L.A."/>
            <person name="Sharon I."/>
            <person name="Castelle C.J."/>
            <person name="Probst A.J."/>
            <person name="Thomas B.C."/>
            <person name="Singh A."/>
            <person name="Wilkins M.J."/>
            <person name="Karaoz U."/>
            <person name="Brodie E.L."/>
            <person name="Williams K.H."/>
            <person name="Hubbard S.S."/>
            <person name="Banfield J.F."/>
        </authorList>
    </citation>
    <scope>NUCLEOTIDE SEQUENCE [LARGE SCALE GENOMIC DNA]</scope>
    <source>
        <strain evidence="6">RIFCSPLOWO2_12_FULL_64_10</strain>
    </source>
</reference>
<dbReference type="CDD" id="cd02808">
    <property type="entry name" value="GltS_FMN"/>
    <property type="match status" value="1"/>
</dbReference>
<accession>A0A1F6D586</accession>
<gene>
    <name evidence="5" type="ORF">A3F84_15675</name>
</gene>
<dbReference type="Proteomes" id="UP000178606">
    <property type="component" value="Unassembled WGS sequence"/>
</dbReference>
<dbReference type="InterPro" id="IPR002932">
    <property type="entry name" value="Glu_synthdom"/>
</dbReference>
<dbReference type="InterPro" id="IPR043578">
    <property type="entry name" value="GltB_archl_type"/>
</dbReference>
<name>A0A1F6D586_HANXR</name>
<comment type="caution">
    <text evidence="5">The sequence shown here is derived from an EMBL/GenBank/DDBJ whole genome shotgun (WGS) entry which is preliminary data.</text>
</comment>
<evidence type="ECO:0000256" key="3">
    <source>
        <dbReference type="PIRNR" id="PIRNR006429"/>
    </source>
</evidence>
<dbReference type="SUPFAM" id="SSF51395">
    <property type="entry name" value="FMN-linked oxidoreductases"/>
    <property type="match status" value="1"/>
</dbReference>
<evidence type="ECO:0000256" key="2">
    <source>
        <dbReference type="ARBA" id="ARBA00023002"/>
    </source>
</evidence>
<proteinExistence type="inferred from homology"/>
<dbReference type="GO" id="GO:0015930">
    <property type="term" value="F:glutamate synthase activity"/>
    <property type="evidence" value="ECO:0007669"/>
    <property type="project" value="InterPro"/>
</dbReference>
<dbReference type="PIRSF" id="PIRSF006429">
    <property type="entry name" value="GOGAT_lg_2"/>
    <property type="match status" value="1"/>
</dbReference>
<evidence type="ECO:0000259" key="4">
    <source>
        <dbReference type="Pfam" id="PF01645"/>
    </source>
</evidence>
<evidence type="ECO:0000313" key="5">
    <source>
        <dbReference type="EMBL" id="OGG56507.1"/>
    </source>
</evidence>
<dbReference type="AlphaFoldDB" id="A0A1F6D586"/>
<sequence>MEDGALIGHEVKRQGSHWTPEAIEDIHVKAELGRYRIRGFGTLRRRPVPSLDDLTFLPCTLTRIPLEGYREKCNTGTVLGARFARRPVHLDIPVMITGMSYGSLSYNAKVALARGATKAGTSTTTGDGGMLPAERENSKTLIYEVLPSRYGFDVHHLKVADAIELTIGQGAKPGTGGLLLGSKVSEEIARIRDLPPGVDQRSPCRHPDFLGPDDMILKIEELREATDWQVPIFVKIGASRVFDDVKLAVKAGADVVVIDGMEGGTGASPELLMDHTGIPTLAAVCEARAALEDIGLYGQVQLVIAGGIRSGTDAAKAMALGADAIYVGTAALMALNCNRPLYVEDYRKIGAEPHACHHCHTGLCPVGITTQDPELMKRLPIDEAADRVANFLHATTLEIQMIARACGKSDAHDLEPEDMRALTLESSMITGIPLVGTTKPFGGGPGWKKMHAE</sequence>
<organism evidence="5 6">
    <name type="scientific">Handelsmanbacteria sp. (strain RIFCSPLOWO2_12_FULL_64_10)</name>
    <dbReference type="NCBI Taxonomy" id="1817868"/>
    <lineage>
        <taxon>Bacteria</taxon>
        <taxon>Candidatus Handelsmaniibacteriota</taxon>
    </lineage>
</organism>
<evidence type="ECO:0000313" key="6">
    <source>
        <dbReference type="Proteomes" id="UP000178606"/>
    </source>
</evidence>
<dbReference type="PANTHER" id="PTHR43819">
    <property type="entry name" value="ARCHAEAL-TYPE GLUTAMATE SYNTHASE [NADPH]"/>
    <property type="match status" value="1"/>
</dbReference>
<comment type="similarity">
    <text evidence="1 3">Belongs to the glutamate synthase family.</text>
</comment>
<keyword evidence="2" id="KW-0560">Oxidoreductase</keyword>
<dbReference type="GO" id="GO:0006537">
    <property type="term" value="P:glutamate biosynthetic process"/>
    <property type="evidence" value="ECO:0007669"/>
    <property type="project" value="InterPro"/>
</dbReference>